<gene>
    <name evidence="1" type="ORF">SAMN05660750_03296</name>
</gene>
<dbReference type="AlphaFoldDB" id="A0A1T5FKJ3"/>
<proteinExistence type="predicted"/>
<name>A0A1T5FKJ3_9HYPH</name>
<evidence type="ECO:0000313" key="2">
    <source>
        <dbReference type="Proteomes" id="UP000190130"/>
    </source>
</evidence>
<evidence type="ECO:0000313" key="1">
    <source>
        <dbReference type="EMBL" id="SKB96608.1"/>
    </source>
</evidence>
<dbReference type="Proteomes" id="UP000190130">
    <property type="component" value="Unassembled WGS sequence"/>
</dbReference>
<dbReference type="EMBL" id="FUYX01000009">
    <property type="protein sequence ID" value="SKB96608.1"/>
    <property type="molecule type" value="Genomic_DNA"/>
</dbReference>
<reference evidence="1 2" key="1">
    <citation type="submission" date="2017-02" db="EMBL/GenBank/DDBJ databases">
        <authorList>
            <person name="Peterson S.W."/>
        </authorList>
    </citation>
    <scope>NUCLEOTIDE SEQUENCE [LARGE SCALE GENOMIC DNA]</scope>
    <source>
        <strain evidence="1 2">DSM 9653</strain>
    </source>
</reference>
<accession>A0A1T5FKJ3</accession>
<dbReference type="RefSeq" id="WP_079591730.1">
    <property type="nucleotide sequence ID" value="NZ_FUYX01000009.1"/>
</dbReference>
<dbReference type="OrthoDB" id="8411009at2"/>
<organism evidence="1 2">
    <name type="scientific">Bosea thiooxidans</name>
    <dbReference type="NCBI Taxonomy" id="53254"/>
    <lineage>
        <taxon>Bacteria</taxon>
        <taxon>Pseudomonadati</taxon>
        <taxon>Pseudomonadota</taxon>
        <taxon>Alphaproteobacteria</taxon>
        <taxon>Hyphomicrobiales</taxon>
        <taxon>Boseaceae</taxon>
        <taxon>Bosea</taxon>
    </lineage>
</organism>
<protein>
    <submittedName>
        <fullName evidence="1">Uncharacterized protein</fullName>
    </submittedName>
</protein>
<sequence length="351" mass="37651">MTSPNPARDGWKLVPVEATLDMQHAYFDEIDRNMKRVETDATFGRYSNHRLAYAKMLAAAPAAKPPASGVDAVAVKAIAWLRARSENISYKATVRDIDEAIAAVSLSPAATSGSEAGGEMRAQITPFSSVVGQSVLLTDETGAALAQLSISIPDPNKPYRETAEEIARVIELAINQPPSEEVKRLRVRLGDLMIEDAKRMAALAKPASSPAGGDVDDLRRSLDQLISYCKPVSEAHVQRVSKCIDRICALSPPTSAAEPVAWIANCCHCGRIVDTREEKEGGDKFGCELTDGRWTCSPECWDAVVEPDATPPAPAAVDGQRVKAPLDAEDEMDPAGRIRACLATDKEGGDV</sequence>